<keyword evidence="1" id="KW-0805">Transcription regulation</keyword>
<dbReference type="GO" id="GO:0003677">
    <property type="term" value="F:DNA binding"/>
    <property type="evidence" value="ECO:0007669"/>
    <property type="project" value="UniProtKB-KW"/>
</dbReference>
<dbReference type="InterPro" id="IPR002577">
    <property type="entry name" value="HTH_HxlR"/>
</dbReference>
<evidence type="ECO:0000256" key="1">
    <source>
        <dbReference type="ARBA" id="ARBA00023015"/>
    </source>
</evidence>
<dbReference type="Gene3D" id="1.10.10.10">
    <property type="entry name" value="Winged helix-like DNA-binding domain superfamily/Winged helix DNA-binding domain"/>
    <property type="match status" value="1"/>
</dbReference>
<evidence type="ECO:0000256" key="2">
    <source>
        <dbReference type="ARBA" id="ARBA00023125"/>
    </source>
</evidence>
<dbReference type="EMBL" id="JAVDUU010000001">
    <property type="protein sequence ID" value="MDR6940698.1"/>
    <property type="molecule type" value="Genomic_DNA"/>
</dbReference>
<proteinExistence type="predicted"/>
<dbReference type="InterPro" id="IPR036388">
    <property type="entry name" value="WH-like_DNA-bd_sf"/>
</dbReference>
<keyword evidence="3" id="KW-0804">Transcription</keyword>
<name>A0ABU1T5P2_9SPHI</name>
<evidence type="ECO:0000313" key="5">
    <source>
        <dbReference type="EMBL" id="MDR6940698.1"/>
    </source>
</evidence>
<reference evidence="5 6" key="1">
    <citation type="submission" date="2023-07" db="EMBL/GenBank/DDBJ databases">
        <title>Sorghum-associated microbial communities from plants grown in Nebraska, USA.</title>
        <authorList>
            <person name="Schachtman D."/>
        </authorList>
    </citation>
    <scope>NUCLEOTIDE SEQUENCE [LARGE SCALE GENOMIC DNA]</scope>
    <source>
        <strain evidence="5 6">3262</strain>
    </source>
</reference>
<keyword evidence="2 5" id="KW-0238">DNA-binding</keyword>
<dbReference type="PANTHER" id="PTHR33204">
    <property type="entry name" value="TRANSCRIPTIONAL REGULATOR, MARR FAMILY"/>
    <property type="match status" value="1"/>
</dbReference>
<sequence length="122" mass="13995">MDTCKKIEQGILDQHECNHALLAVRDALEVLNGKWKLPILITLSDNPKRFKQISKEIDGITDKMLSKELKILEANKLIERTVYDTFPPTVEYSRTKHSLSLADVILALKDWGMVHRKEIIGK</sequence>
<evidence type="ECO:0000259" key="4">
    <source>
        <dbReference type="PROSITE" id="PS51118"/>
    </source>
</evidence>
<feature type="domain" description="HTH hxlR-type" evidence="4">
    <location>
        <begin position="17"/>
        <end position="120"/>
    </location>
</feature>
<dbReference type="PROSITE" id="PS51118">
    <property type="entry name" value="HTH_HXLR"/>
    <property type="match status" value="1"/>
</dbReference>
<gene>
    <name evidence="5" type="ORF">J2W55_000526</name>
</gene>
<dbReference type="Pfam" id="PF01638">
    <property type="entry name" value="HxlR"/>
    <property type="match status" value="1"/>
</dbReference>
<keyword evidence="6" id="KW-1185">Reference proteome</keyword>
<evidence type="ECO:0000313" key="6">
    <source>
        <dbReference type="Proteomes" id="UP001247620"/>
    </source>
</evidence>
<dbReference type="RefSeq" id="WP_310091616.1">
    <property type="nucleotide sequence ID" value="NZ_JAVDUU010000001.1"/>
</dbReference>
<evidence type="ECO:0000256" key="3">
    <source>
        <dbReference type="ARBA" id="ARBA00023163"/>
    </source>
</evidence>
<comment type="caution">
    <text evidence="5">The sequence shown here is derived from an EMBL/GenBank/DDBJ whole genome shotgun (WGS) entry which is preliminary data.</text>
</comment>
<accession>A0ABU1T5P2</accession>
<protein>
    <submittedName>
        <fullName evidence="5">DNA-binding HxlR family transcriptional regulator</fullName>
    </submittedName>
</protein>
<organism evidence="5 6">
    <name type="scientific">Mucilaginibacter pocheonensis</name>
    <dbReference type="NCBI Taxonomy" id="398050"/>
    <lineage>
        <taxon>Bacteria</taxon>
        <taxon>Pseudomonadati</taxon>
        <taxon>Bacteroidota</taxon>
        <taxon>Sphingobacteriia</taxon>
        <taxon>Sphingobacteriales</taxon>
        <taxon>Sphingobacteriaceae</taxon>
        <taxon>Mucilaginibacter</taxon>
    </lineage>
</organism>
<dbReference type="Proteomes" id="UP001247620">
    <property type="component" value="Unassembled WGS sequence"/>
</dbReference>
<dbReference type="InterPro" id="IPR036390">
    <property type="entry name" value="WH_DNA-bd_sf"/>
</dbReference>
<dbReference type="SUPFAM" id="SSF46785">
    <property type="entry name" value="Winged helix' DNA-binding domain"/>
    <property type="match status" value="1"/>
</dbReference>